<evidence type="ECO:0000256" key="1">
    <source>
        <dbReference type="SAM" id="MobiDB-lite"/>
    </source>
</evidence>
<feature type="chain" id="PRO_5018035981" description="Lipoprotein" evidence="2">
    <location>
        <begin position="23"/>
        <end position="114"/>
    </location>
</feature>
<accession>A0A3G9J4K0</accession>
<dbReference type="Proteomes" id="UP000271573">
    <property type="component" value="Chromosome"/>
</dbReference>
<reference evidence="3 4" key="1">
    <citation type="submission" date="2018-11" db="EMBL/GenBank/DDBJ databases">
        <title>Complete genome sequence of Nocardioides baekrokdamisoli strain KCTC 39748.</title>
        <authorList>
            <person name="Kang S.W."/>
            <person name="Lee K.C."/>
            <person name="Kim K.K."/>
            <person name="Kim J.S."/>
            <person name="Kim D.S."/>
            <person name="Ko S.H."/>
            <person name="Yang S.H."/>
            <person name="Shin Y.K."/>
            <person name="Lee J.S."/>
        </authorList>
    </citation>
    <scope>NUCLEOTIDE SEQUENCE [LARGE SCALE GENOMIC DNA]</scope>
    <source>
        <strain evidence="3 4">KCTC 39748</strain>
    </source>
</reference>
<evidence type="ECO:0008006" key="5">
    <source>
        <dbReference type="Google" id="ProtNLM"/>
    </source>
</evidence>
<proteinExistence type="predicted"/>
<dbReference type="AlphaFoldDB" id="A0A3G9J4K0"/>
<organism evidence="3 4">
    <name type="scientific">Nocardioides baekrokdamisoli</name>
    <dbReference type="NCBI Taxonomy" id="1804624"/>
    <lineage>
        <taxon>Bacteria</taxon>
        <taxon>Bacillati</taxon>
        <taxon>Actinomycetota</taxon>
        <taxon>Actinomycetes</taxon>
        <taxon>Propionibacteriales</taxon>
        <taxon>Nocardioidaceae</taxon>
        <taxon>Nocardioides</taxon>
    </lineage>
</organism>
<gene>
    <name evidence="3" type="ORF">Back2_28650</name>
</gene>
<name>A0A3G9J4K0_9ACTN</name>
<dbReference type="PROSITE" id="PS51257">
    <property type="entry name" value="PROKAR_LIPOPROTEIN"/>
    <property type="match status" value="1"/>
</dbReference>
<sequence>MRWSTVLAVAALIATMTGCSSSDNGEEPHATPTSSPFSLYTHCGISRARINGQYYEAETHLSDGNDNPPKGWGNPYQHGTITLTSPSTAIFRDDRGHEVVFRAATANPNHFLCS</sequence>
<evidence type="ECO:0000313" key="4">
    <source>
        <dbReference type="Proteomes" id="UP000271573"/>
    </source>
</evidence>
<feature type="region of interest" description="Disordered" evidence="1">
    <location>
        <begin position="59"/>
        <end position="78"/>
    </location>
</feature>
<dbReference type="EMBL" id="AP019307">
    <property type="protein sequence ID" value="BBH18578.1"/>
    <property type="molecule type" value="Genomic_DNA"/>
</dbReference>
<keyword evidence="2" id="KW-0732">Signal</keyword>
<evidence type="ECO:0000313" key="3">
    <source>
        <dbReference type="EMBL" id="BBH18578.1"/>
    </source>
</evidence>
<keyword evidence="4" id="KW-1185">Reference proteome</keyword>
<feature type="signal peptide" evidence="2">
    <location>
        <begin position="1"/>
        <end position="22"/>
    </location>
</feature>
<dbReference type="KEGG" id="nbe:Back2_28650"/>
<dbReference type="RefSeq" id="WP_197715210.1">
    <property type="nucleotide sequence ID" value="NZ_AP019307.1"/>
</dbReference>
<protein>
    <recommendedName>
        <fullName evidence="5">Lipoprotein</fullName>
    </recommendedName>
</protein>
<evidence type="ECO:0000256" key="2">
    <source>
        <dbReference type="SAM" id="SignalP"/>
    </source>
</evidence>